<organism evidence="2 3">
    <name type="scientific">Aureobasidium melanogenum</name>
    <name type="common">Aureobasidium pullulans var. melanogenum</name>
    <dbReference type="NCBI Taxonomy" id="46634"/>
    <lineage>
        <taxon>Eukaryota</taxon>
        <taxon>Fungi</taxon>
        <taxon>Dikarya</taxon>
        <taxon>Ascomycota</taxon>
        <taxon>Pezizomycotina</taxon>
        <taxon>Dothideomycetes</taxon>
        <taxon>Dothideomycetidae</taxon>
        <taxon>Dothideales</taxon>
        <taxon>Saccotheciaceae</taxon>
        <taxon>Aureobasidium</taxon>
    </lineage>
</organism>
<keyword evidence="1" id="KW-0175">Coiled coil</keyword>
<accession>A0A9P8J4V3</accession>
<evidence type="ECO:0000313" key="2">
    <source>
        <dbReference type="EMBL" id="KAG9685094.1"/>
    </source>
</evidence>
<sequence length="179" mass="20565">MILDKVDFSHIASAFKLRGYSYTGCAPVSLSMPTGQGHDAASREREMFELAKQRRRADAEQARLKLAKKEARSRIRQVEEQRQNQDIDIRTPKRSAEITERDSAVFFSDDSKTVASNAETTAKIEYELRKLKYLSFRTTYSNATRSVVPRHSNKDSRVVDQFLDESAKFRYLSSEAPFE</sequence>
<gene>
    <name evidence="2" type="ORF">KCU76_g11943</name>
</gene>
<feature type="non-terminal residue" evidence="2">
    <location>
        <position position="1"/>
    </location>
</feature>
<evidence type="ECO:0000313" key="3">
    <source>
        <dbReference type="Proteomes" id="UP000779574"/>
    </source>
</evidence>
<protein>
    <submittedName>
        <fullName evidence="2">Uncharacterized protein</fullName>
    </submittedName>
</protein>
<comment type="caution">
    <text evidence="2">The sequence shown here is derived from an EMBL/GenBank/DDBJ whole genome shotgun (WGS) entry which is preliminary data.</text>
</comment>
<reference evidence="2" key="2">
    <citation type="submission" date="2021-08" db="EMBL/GenBank/DDBJ databases">
        <authorList>
            <person name="Gostincar C."/>
            <person name="Sun X."/>
            <person name="Song Z."/>
            <person name="Gunde-Cimerman N."/>
        </authorList>
    </citation>
    <scope>NUCLEOTIDE SEQUENCE</scope>
    <source>
        <strain evidence="2">EXF-9911</strain>
    </source>
</reference>
<name>A0A9P8J4V3_AURME</name>
<dbReference type="OrthoDB" id="3874152at2759"/>
<evidence type="ECO:0000256" key="1">
    <source>
        <dbReference type="SAM" id="Coils"/>
    </source>
</evidence>
<feature type="coiled-coil region" evidence="1">
    <location>
        <begin position="50"/>
        <end position="88"/>
    </location>
</feature>
<dbReference type="EMBL" id="JAHFXF010000594">
    <property type="protein sequence ID" value="KAG9685094.1"/>
    <property type="molecule type" value="Genomic_DNA"/>
</dbReference>
<dbReference type="AlphaFoldDB" id="A0A9P8J4V3"/>
<proteinExistence type="predicted"/>
<reference evidence="2" key="1">
    <citation type="journal article" date="2021" name="J Fungi (Basel)">
        <title>Virulence traits and population genomics of the black yeast Aureobasidium melanogenum.</title>
        <authorList>
            <person name="Cernosa A."/>
            <person name="Sun X."/>
            <person name="Gostincar C."/>
            <person name="Fang C."/>
            <person name="Gunde-Cimerman N."/>
            <person name="Song Z."/>
        </authorList>
    </citation>
    <scope>NUCLEOTIDE SEQUENCE</scope>
    <source>
        <strain evidence="2">EXF-9911</strain>
    </source>
</reference>
<dbReference type="Proteomes" id="UP000779574">
    <property type="component" value="Unassembled WGS sequence"/>
</dbReference>